<dbReference type="GO" id="GO:0022857">
    <property type="term" value="F:transmembrane transporter activity"/>
    <property type="evidence" value="ECO:0007669"/>
    <property type="project" value="InterPro"/>
</dbReference>
<dbReference type="Proteomes" id="UP000612956">
    <property type="component" value="Unassembled WGS sequence"/>
</dbReference>
<feature type="transmembrane region" description="Helical" evidence="2">
    <location>
        <begin position="450"/>
        <end position="471"/>
    </location>
</feature>
<dbReference type="InterPro" id="IPR053160">
    <property type="entry name" value="MFS_DHA3_Transporter"/>
</dbReference>
<feature type="transmembrane region" description="Helical" evidence="2">
    <location>
        <begin position="421"/>
        <end position="443"/>
    </location>
</feature>
<feature type="transmembrane region" description="Helical" evidence="2">
    <location>
        <begin position="538"/>
        <end position="563"/>
    </location>
</feature>
<dbReference type="Gene3D" id="1.20.1250.20">
    <property type="entry name" value="MFS general substrate transporter like domains"/>
    <property type="match status" value="1"/>
</dbReference>
<feature type="transmembrane region" description="Helical" evidence="2">
    <location>
        <begin position="394"/>
        <end position="415"/>
    </location>
</feature>
<dbReference type="SUPFAM" id="SSF103473">
    <property type="entry name" value="MFS general substrate transporter"/>
    <property type="match status" value="1"/>
</dbReference>
<sequence length="568" mass="57046">MRGLRLRAVAFKGSRDLLPIYGLYGVFFADHGLSTAQISLLLAIWSVTAFVLEVPSGAWADTVSRRGLLILSGLLQAAVFAIWLLAPSFGGFAVGFVVWGIAGSIESGTFEALLYDDLVARDAVGEYASIMGWARAAQEATVLVAIASAGPLYAWGGYALVGWVSVGFAVLHMLTAVALPSAPVAVSVGDVEGLEDGESGPLSGAIGSPVTEPPRWGSVVMDEADPVAAPPAAVGGQGRPSNASCDVEPSASDSAPPTQEPPVAECAPTPRSAAPTSAAPVIAAPVTAAPTAVTPASAASVAATPLAAAPISAAPVKAAPTTVAPVTATPATAIPIAATSSTAAPSTGEVKPSSARGSGEIGRASLPGILQSYVEVLRVGIDEALRVKRVRRGVLLGALLYGITAFDEYFGLLAVSGGASAGMSAVLLGVVVVGSLVGSTLAGRAETWSARVLSVVLFAGGAIFIAGALVVGIGWLWVGFVAIGIGYGADFTAEVVAGARLQEAIESRARATVTSISGLLSEIVALAVFGFVALTSTFLSMSLTMALLGVILLLGAVMIPTWLPPRAD</sequence>
<reference evidence="3" key="1">
    <citation type="journal article" date="2014" name="Int. J. Syst. Evol. Microbiol.">
        <title>Complete genome sequence of Corynebacterium casei LMG S-19264T (=DSM 44701T), isolated from a smear-ripened cheese.</title>
        <authorList>
            <consortium name="US DOE Joint Genome Institute (JGI-PGF)"/>
            <person name="Walter F."/>
            <person name="Albersmeier A."/>
            <person name="Kalinowski J."/>
            <person name="Ruckert C."/>
        </authorList>
    </citation>
    <scope>NUCLEOTIDE SEQUENCE</scope>
    <source>
        <strain evidence="3">CGMCC 4.7278</strain>
    </source>
</reference>
<feature type="transmembrane region" description="Helical" evidence="2">
    <location>
        <begin position="477"/>
        <end position="499"/>
    </location>
</feature>
<evidence type="ECO:0000256" key="1">
    <source>
        <dbReference type="SAM" id="MobiDB-lite"/>
    </source>
</evidence>
<name>A0A917QKX2_9NOCA</name>
<dbReference type="PANTHER" id="PTHR23530">
    <property type="entry name" value="TRANSPORT PROTEIN-RELATED"/>
    <property type="match status" value="1"/>
</dbReference>
<evidence type="ECO:0000313" key="3">
    <source>
        <dbReference type="EMBL" id="GGK55369.1"/>
    </source>
</evidence>
<organism evidence="3 4">
    <name type="scientific">Nocardia camponoti</name>
    <dbReference type="NCBI Taxonomy" id="1616106"/>
    <lineage>
        <taxon>Bacteria</taxon>
        <taxon>Bacillati</taxon>
        <taxon>Actinomycetota</taxon>
        <taxon>Actinomycetes</taxon>
        <taxon>Mycobacteriales</taxon>
        <taxon>Nocardiaceae</taxon>
        <taxon>Nocardia</taxon>
    </lineage>
</organism>
<feature type="transmembrane region" description="Helical" evidence="2">
    <location>
        <begin position="160"/>
        <end position="179"/>
    </location>
</feature>
<dbReference type="InterPro" id="IPR036259">
    <property type="entry name" value="MFS_trans_sf"/>
</dbReference>
<feature type="transmembrane region" description="Helical" evidence="2">
    <location>
        <begin position="67"/>
        <end position="86"/>
    </location>
</feature>
<gene>
    <name evidence="3" type="ORF">GCM10011591_29150</name>
</gene>
<evidence type="ECO:0000256" key="2">
    <source>
        <dbReference type="SAM" id="Phobius"/>
    </source>
</evidence>
<evidence type="ECO:0000313" key="4">
    <source>
        <dbReference type="Proteomes" id="UP000612956"/>
    </source>
</evidence>
<keyword evidence="4" id="KW-1185">Reference proteome</keyword>
<keyword evidence="2" id="KW-1133">Transmembrane helix</keyword>
<comment type="caution">
    <text evidence="3">The sequence shown here is derived from an EMBL/GenBank/DDBJ whole genome shotgun (WGS) entry which is preliminary data.</text>
</comment>
<dbReference type="InterPro" id="IPR011701">
    <property type="entry name" value="MFS"/>
</dbReference>
<dbReference type="EMBL" id="BMMW01000002">
    <property type="protein sequence ID" value="GGK55369.1"/>
    <property type="molecule type" value="Genomic_DNA"/>
</dbReference>
<proteinExistence type="predicted"/>
<feature type="transmembrane region" description="Helical" evidence="2">
    <location>
        <begin position="36"/>
        <end position="55"/>
    </location>
</feature>
<feature type="region of interest" description="Disordered" evidence="1">
    <location>
        <begin position="196"/>
        <end position="275"/>
    </location>
</feature>
<feature type="transmembrane region" description="Helical" evidence="2">
    <location>
        <begin position="511"/>
        <end position="532"/>
    </location>
</feature>
<accession>A0A917QKX2</accession>
<evidence type="ECO:0008006" key="5">
    <source>
        <dbReference type="Google" id="ProtNLM"/>
    </source>
</evidence>
<protein>
    <recommendedName>
        <fullName evidence="5">MFS transporter</fullName>
    </recommendedName>
</protein>
<feature type="region of interest" description="Disordered" evidence="1">
    <location>
        <begin position="339"/>
        <end position="359"/>
    </location>
</feature>
<reference evidence="3" key="2">
    <citation type="submission" date="2020-09" db="EMBL/GenBank/DDBJ databases">
        <authorList>
            <person name="Sun Q."/>
            <person name="Zhou Y."/>
        </authorList>
    </citation>
    <scope>NUCLEOTIDE SEQUENCE</scope>
    <source>
        <strain evidence="3">CGMCC 4.7278</strain>
    </source>
</reference>
<dbReference type="PANTHER" id="PTHR23530:SF1">
    <property type="entry name" value="PERMEASE, MAJOR FACILITATOR SUPERFAMILY-RELATED"/>
    <property type="match status" value="1"/>
</dbReference>
<dbReference type="Pfam" id="PF07690">
    <property type="entry name" value="MFS_1"/>
    <property type="match status" value="1"/>
</dbReference>
<keyword evidence="2" id="KW-0812">Transmembrane</keyword>
<dbReference type="AlphaFoldDB" id="A0A917QKX2"/>
<keyword evidence="2" id="KW-0472">Membrane</keyword>